<dbReference type="InterPro" id="IPR029045">
    <property type="entry name" value="ClpP/crotonase-like_dom_sf"/>
</dbReference>
<protein>
    <submittedName>
        <fullName evidence="6">S49 family peptidase</fullName>
    </submittedName>
</protein>
<keyword evidence="4" id="KW-0720">Serine protease</keyword>
<comment type="similarity">
    <text evidence="1">Belongs to the peptidase S49 family.</text>
</comment>
<keyword evidence="7" id="KW-1185">Reference proteome</keyword>
<dbReference type="InterPro" id="IPR047272">
    <property type="entry name" value="S49_SppA_C"/>
</dbReference>
<dbReference type="CDD" id="cd07023">
    <property type="entry name" value="S49_Sppa_N_C"/>
    <property type="match status" value="1"/>
</dbReference>
<evidence type="ECO:0000256" key="1">
    <source>
        <dbReference type="ARBA" id="ARBA00008683"/>
    </source>
</evidence>
<evidence type="ECO:0000313" key="6">
    <source>
        <dbReference type="EMBL" id="UXN70422.1"/>
    </source>
</evidence>
<dbReference type="EMBL" id="CP104965">
    <property type="protein sequence ID" value="UXN70422.1"/>
    <property type="molecule type" value="Genomic_DNA"/>
</dbReference>
<accession>A0ABY6CGP8</accession>
<evidence type="ECO:0000256" key="3">
    <source>
        <dbReference type="ARBA" id="ARBA00022801"/>
    </source>
</evidence>
<gene>
    <name evidence="6" type="ORF">N8A98_04280</name>
</gene>
<dbReference type="InterPro" id="IPR002142">
    <property type="entry name" value="Peptidase_S49"/>
</dbReference>
<evidence type="ECO:0000256" key="4">
    <source>
        <dbReference type="ARBA" id="ARBA00022825"/>
    </source>
</evidence>
<name>A0ABY6CGP8_9HYPH</name>
<reference evidence="6 7" key="1">
    <citation type="submission" date="2022-09" db="EMBL/GenBank/DDBJ databases">
        <title>Interaction between co-microsymbionts with complementary sets of symbiotic genes in legume-rhizobium systems.</title>
        <authorList>
            <person name="Safronova V."/>
            <person name="Sazanova A."/>
            <person name="Afonin A."/>
            <person name="Chirak E."/>
        </authorList>
    </citation>
    <scope>NUCLEOTIDE SEQUENCE [LARGE SCALE GENOMIC DNA]</scope>
    <source>
        <strain evidence="6 7">A18/4-1</strain>
    </source>
</reference>
<dbReference type="RefSeq" id="WP_262169463.1">
    <property type="nucleotide sequence ID" value="NZ_CP104965.1"/>
</dbReference>
<proteinExistence type="inferred from homology"/>
<evidence type="ECO:0000256" key="2">
    <source>
        <dbReference type="ARBA" id="ARBA00022670"/>
    </source>
</evidence>
<keyword evidence="3" id="KW-0378">Hydrolase</keyword>
<dbReference type="SUPFAM" id="SSF52096">
    <property type="entry name" value="ClpP/crotonase"/>
    <property type="match status" value="1"/>
</dbReference>
<evidence type="ECO:0000259" key="5">
    <source>
        <dbReference type="Pfam" id="PF01343"/>
    </source>
</evidence>
<dbReference type="PANTHER" id="PTHR42987:SF8">
    <property type="entry name" value="PROTEINASE"/>
    <property type="match status" value="1"/>
</dbReference>
<dbReference type="Proteomes" id="UP001061862">
    <property type="component" value="Chromosome"/>
</dbReference>
<dbReference type="Gene3D" id="6.20.330.10">
    <property type="match status" value="1"/>
</dbReference>
<dbReference type="Gene3D" id="3.90.226.10">
    <property type="entry name" value="2-enoyl-CoA Hydratase, Chain A, domain 1"/>
    <property type="match status" value="1"/>
</dbReference>
<dbReference type="PANTHER" id="PTHR42987">
    <property type="entry name" value="PEPTIDASE S49"/>
    <property type="match status" value="1"/>
</dbReference>
<feature type="domain" description="Peptidase S49" evidence="5">
    <location>
        <begin position="83"/>
        <end position="224"/>
    </location>
</feature>
<evidence type="ECO:0000313" key="7">
    <source>
        <dbReference type="Proteomes" id="UP001061862"/>
    </source>
</evidence>
<dbReference type="Pfam" id="PF01343">
    <property type="entry name" value="Peptidase_S49"/>
    <property type="match status" value="1"/>
</dbReference>
<organism evidence="6 7">
    <name type="scientific">Devosia neptuniae</name>
    <dbReference type="NCBI Taxonomy" id="191302"/>
    <lineage>
        <taxon>Bacteria</taxon>
        <taxon>Pseudomonadati</taxon>
        <taxon>Pseudomonadota</taxon>
        <taxon>Alphaproteobacteria</taxon>
        <taxon>Hyphomicrobiales</taxon>
        <taxon>Devosiaceae</taxon>
        <taxon>Devosia</taxon>
    </lineage>
</organism>
<sequence>MATPNWLSRLVRRAPVIPVVRLQGVIAAEQRQGRLNIAAVAPLLKRAFAIKSAPAIAIIVNSPGGSPVQSRLIGKRIRDLADEHNKPVLVFVEDAAASGGYFIAVAGDEIIADPSSIVGSIGVIMAGFGFVGALQKLGVERRVHTAGINKSTLDPFLPEKPGDVERIKQFELDIHQVFIDVVKTRRGAKLKAADDVLFTGEWWPGLRGIELGLIDTLGDIHEILHTRYGKDVELKMIEPKRGWLSLPRFGFSASGLSADAAATIEDRAIWARFGL</sequence>
<keyword evidence="2" id="KW-0645">Protease</keyword>